<feature type="domain" description="KRAB" evidence="9">
    <location>
        <begin position="1021"/>
        <end position="1208"/>
    </location>
</feature>
<accession>A0A8J5ZVH2</accession>
<feature type="domain" description="C2H2-type" evidence="8">
    <location>
        <begin position="1478"/>
        <end position="1493"/>
    </location>
</feature>
<dbReference type="SUPFAM" id="SSF109640">
    <property type="entry name" value="KRAB domain (Kruppel-associated box)"/>
    <property type="match status" value="2"/>
</dbReference>
<organism evidence="10 11">
    <name type="scientific">Galemys pyrenaicus</name>
    <name type="common">Iberian desman</name>
    <name type="synonym">Pyrenean desman</name>
    <dbReference type="NCBI Taxonomy" id="202257"/>
    <lineage>
        <taxon>Eukaryota</taxon>
        <taxon>Metazoa</taxon>
        <taxon>Chordata</taxon>
        <taxon>Craniata</taxon>
        <taxon>Vertebrata</taxon>
        <taxon>Euteleostomi</taxon>
        <taxon>Mammalia</taxon>
        <taxon>Eutheria</taxon>
        <taxon>Laurasiatheria</taxon>
        <taxon>Eulipotyphla</taxon>
        <taxon>Talpidae</taxon>
        <taxon>Galemys</taxon>
    </lineage>
</organism>
<evidence type="ECO:0000313" key="11">
    <source>
        <dbReference type="Proteomes" id="UP000700334"/>
    </source>
</evidence>
<dbReference type="SMART" id="SM00349">
    <property type="entry name" value="KRAB"/>
    <property type="match status" value="3"/>
</dbReference>
<feature type="non-terminal residue" evidence="10">
    <location>
        <position position="1"/>
    </location>
</feature>
<evidence type="ECO:0000259" key="9">
    <source>
        <dbReference type="PROSITE" id="PS50805"/>
    </source>
</evidence>
<evidence type="ECO:0000256" key="3">
    <source>
        <dbReference type="ARBA" id="ARBA00022737"/>
    </source>
</evidence>
<dbReference type="GO" id="GO:0006355">
    <property type="term" value="P:regulation of DNA-templated transcription"/>
    <property type="evidence" value="ECO:0007669"/>
    <property type="project" value="InterPro"/>
</dbReference>
<evidence type="ECO:0000256" key="1">
    <source>
        <dbReference type="ARBA" id="ARBA00006991"/>
    </source>
</evidence>
<feature type="compositionally biased region" description="Low complexity" evidence="7">
    <location>
        <begin position="2419"/>
        <end position="2438"/>
    </location>
</feature>
<feature type="compositionally biased region" description="Basic residues" evidence="7">
    <location>
        <begin position="429"/>
        <end position="448"/>
    </location>
</feature>
<feature type="region of interest" description="Disordered" evidence="7">
    <location>
        <begin position="603"/>
        <end position="711"/>
    </location>
</feature>
<evidence type="ECO:0000256" key="7">
    <source>
        <dbReference type="SAM" id="MobiDB-lite"/>
    </source>
</evidence>
<proteinExistence type="inferred from homology"/>
<feature type="compositionally biased region" description="Basic and acidic residues" evidence="7">
    <location>
        <begin position="15"/>
        <end position="24"/>
    </location>
</feature>
<feature type="compositionally biased region" description="Basic residues" evidence="7">
    <location>
        <begin position="2279"/>
        <end position="2290"/>
    </location>
</feature>
<dbReference type="Gene3D" id="6.10.140.140">
    <property type="match status" value="2"/>
</dbReference>
<feature type="domain" description="C2H2-type" evidence="8">
    <location>
        <begin position="1450"/>
        <end position="1477"/>
    </location>
</feature>
<evidence type="ECO:0000256" key="4">
    <source>
        <dbReference type="ARBA" id="ARBA00022771"/>
    </source>
</evidence>
<dbReference type="PROSITE" id="PS50805">
    <property type="entry name" value="KRAB"/>
    <property type="match status" value="2"/>
</dbReference>
<reference evidence="10" key="1">
    <citation type="journal article" date="2021" name="Evol. Appl.">
        <title>The genome of the Pyrenean desman and the effects of bottlenecks and inbreeding on the genomic landscape of an endangered species.</title>
        <authorList>
            <person name="Escoda L."/>
            <person name="Castresana J."/>
        </authorList>
    </citation>
    <scope>NUCLEOTIDE SEQUENCE</scope>
    <source>
        <strain evidence="10">IBE-C5619</strain>
    </source>
</reference>
<dbReference type="CDD" id="cd07765">
    <property type="entry name" value="KRAB_A-box"/>
    <property type="match status" value="2"/>
</dbReference>
<dbReference type="Pfam" id="PF01352">
    <property type="entry name" value="KRAB"/>
    <property type="match status" value="2"/>
</dbReference>
<feature type="region of interest" description="Disordered" evidence="7">
    <location>
        <begin position="2358"/>
        <end position="2383"/>
    </location>
</feature>
<evidence type="ECO:0000313" key="10">
    <source>
        <dbReference type="EMBL" id="KAG8510161.1"/>
    </source>
</evidence>
<feature type="compositionally biased region" description="Basic and acidic residues" evidence="7">
    <location>
        <begin position="633"/>
        <end position="642"/>
    </location>
</feature>
<feature type="compositionally biased region" description="Gly residues" evidence="7">
    <location>
        <begin position="1"/>
        <end position="11"/>
    </location>
</feature>
<keyword evidence="3" id="KW-0677">Repeat</keyword>
<keyword evidence="11" id="KW-1185">Reference proteome</keyword>
<dbReference type="PANTHER" id="PTHR23232">
    <property type="entry name" value="KRAB DOMAIN C2H2 ZINC FINGER"/>
    <property type="match status" value="1"/>
</dbReference>
<feature type="region of interest" description="Disordered" evidence="7">
    <location>
        <begin position="1781"/>
        <end position="1819"/>
    </location>
</feature>
<dbReference type="FunFam" id="3.30.160.60:FF:000688">
    <property type="entry name" value="zinc finger protein 197 isoform X1"/>
    <property type="match status" value="1"/>
</dbReference>
<feature type="region of interest" description="Disordered" evidence="7">
    <location>
        <begin position="161"/>
        <end position="230"/>
    </location>
</feature>
<keyword evidence="2" id="KW-0479">Metal-binding</keyword>
<feature type="region of interest" description="Disordered" evidence="7">
    <location>
        <begin position="538"/>
        <end position="569"/>
    </location>
</feature>
<feature type="region of interest" description="Disordered" evidence="7">
    <location>
        <begin position="2224"/>
        <end position="2249"/>
    </location>
</feature>
<dbReference type="InterPro" id="IPR036051">
    <property type="entry name" value="KRAB_dom_sf"/>
</dbReference>
<gene>
    <name evidence="10" type="ORF">J0S82_006400</name>
</gene>
<keyword evidence="5" id="KW-0862">Zinc</keyword>
<dbReference type="InterPro" id="IPR001909">
    <property type="entry name" value="KRAB"/>
</dbReference>
<dbReference type="OrthoDB" id="9411774at2759"/>
<dbReference type="SUPFAM" id="SSF57667">
    <property type="entry name" value="beta-beta-alpha zinc fingers"/>
    <property type="match status" value="1"/>
</dbReference>
<comment type="similarity">
    <text evidence="1">Belongs to the krueppel C2H2-type zinc-finger protein family.</text>
</comment>
<keyword evidence="4 6" id="KW-0863">Zinc-finger</keyword>
<dbReference type="InterPro" id="IPR036236">
    <property type="entry name" value="Znf_C2H2_sf"/>
</dbReference>
<feature type="region of interest" description="Disordered" evidence="7">
    <location>
        <begin position="2175"/>
        <end position="2197"/>
    </location>
</feature>
<evidence type="ECO:0000256" key="2">
    <source>
        <dbReference type="ARBA" id="ARBA00022723"/>
    </source>
</evidence>
<dbReference type="FunFam" id="3.30.160.60:FF:000016">
    <property type="entry name" value="zinc finger protein 37 homolog"/>
    <property type="match status" value="1"/>
</dbReference>
<feature type="domain" description="KRAB" evidence="9">
    <location>
        <begin position="936"/>
        <end position="1007"/>
    </location>
</feature>
<dbReference type="PANTHER" id="PTHR23232:SF157">
    <property type="entry name" value="ZINC FINGER PROTEIN 525"/>
    <property type="match status" value="1"/>
</dbReference>
<evidence type="ECO:0000256" key="6">
    <source>
        <dbReference type="PROSITE-ProRule" id="PRU00042"/>
    </source>
</evidence>
<dbReference type="Gene3D" id="3.30.160.60">
    <property type="entry name" value="Classic Zinc Finger"/>
    <property type="match status" value="2"/>
</dbReference>
<feature type="compositionally biased region" description="Low complexity" evidence="7">
    <location>
        <begin position="267"/>
        <end position="294"/>
    </location>
</feature>
<name>A0A8J5ZVH2_GALPY</name>
<feature type="non-terminal residue" evidence="10">
    <location>
        <position position="2916"/>
    </location>
</feature>
<feature type="compositionally biased region" description="Low complexity" evidence="7">
    <location>
        <begin position="387"/>
        <end position="399"/>
    </location>
</feature>
<comment type="caution">
    <text evidence="10">The sequence shown here is derived from an EMBL/GenBank/DDBJ whole genome shotgun (WGS) entry which is preliminary data.</text>
</comment>
<feature type="compositionally biased region" description="Low complexity" evidence="7">
    <location>
        <begin position="334"/>
        <end position="357"/>
    </location>
</feature>
<feature type="region of interest" description="Disordered" evidence="7">
    <location>
        <begin position="2472"/>
        <end position="2501"/>
    </location>
</feature>
<feature type="region of interest" description="Disordered" evidence="7">
    <location>
        <begin position="255"/>
        <end position="368"/>
    </location>
</feature>
<feature type="region of interest" description="Disordered" evidence="7">
    <location>
        <begin position="1"/>
        <end position="59"/>
    </location>
</feature>
<feature type="region of interest" description="Disordered" evidence="7">
    <location>
        <begin position="1682"/>
        <end position="1711"/>
    </location>
</feature>
<feature type="compositionally biased region" description="Low complexity" evidence="7">
    <location>
        <begin position="622"/>
        <end position="632"/>
    </location>
</feature>
<dbReference type="InterPro" id="IPR050169">
    <property type="entry name" value="Krueppel_C2H2_ZnF"/>
</dbReference>
<dbReference type="PROSITE" id="PS50157">
    <property type="entry name" value="ZINC_FINGER_C2H2_2"/>
    <property type="match status" value="2"/>
</dbReference>
<feature type="region of interest" description="Disordered" evidence="7">
    <location>
        <begin position="1494"/>
        <end position="1513"/>
    </location>
</feature>
<feature type="region of interest" description="Disordered" evidence="7">
    <location>
        <begin position="1635"/>
        <end position="1666"/>
    </location>
</feature>
<dbReference type="InterPro" id="IPR013087">
    <property type="entry name" value="Znf_C2H2_type"/>
</dbReference>
<protein>
    <submittedName>
        <fullName evidence="10">Zinc finger protein 28</fullName>
    </submittedName>
</protein>
<dbReference type="GO" id="GO:0008270">
    <property type="term" value="F:zinc ion binding"/>
    <property type="evidence" value="ECO:0007669"/>
    <property type="project" value="UniProtKB-KW"/>
</dbReference>
<feature type="region of interest" description="Disordered" evidence="7">
    <location>
        <begin position="1523"/>
        <end position="1564"/>
    </location>
</feature>
<dbReference type="PROSITE" id="PS00028">
    <property type="entry name" value="ZINC_FINGER_C2H2_1"/>
    <property type="match status" value="1"/>
</dbReference>
<evidence type="ECO:0000256" key="5">
    <source>
        <dbReference type="ARBA" id="ARBA00022833"/>
    </source>
</evidence>
<feature type="compositionally biased region" description="Polar residues" evidence="7">
    <location>
        <begin position="1657"/>
        <end position="1666"/>
    </location>
</feature>
<feature type="compositionally biased region" description="Low complexity" evidence="7">
    <location>
        <begin position="1495"/>
        <end position="1513"/>
    </location>
</feature>
<evidence type="ECO:0000259" key="8">
    <source>
        <dbReference type="PROSITE" id="PS50157"/>
    </source>
</evidence>
<feature type="region of interest" description="Disordered" evidence="7">
    <location>
        <begin position="2402"/>
        <end position="2458"/>
    </location>
</feature>
<feature type="compositionally biased region" description="Polar residues" evidence="7">
    <location>
        <begin position="301"/>
        <end position="310"/>
    </location>
</feature>
<dbReference type="EMBL" id="JAGFMF010011892">
    <property type="protein sequence ID" value="KAG8510161.1"/>
    <property type="molecule type" value="Genomic_DNA"/>
</dbReference>
<feature type="region of interest" description="Disordered" evidence="7">
    <location>
        <begin position="2279"/>
        <end position="2306"/>
    </location>
</feature>
<feature type="region of interest" description="Disordered" evidence="7">
    <location>
        <begin position="387"/>
        <end position="451"/>
    </location>
</feature>
<dbReference type="Proteomes" id="UP000700334">
    <property type="component" value="Unassembled WGS sequence"/>
</dbReference>
<dbReference type="Pfam" id="PF00096">
    <property type="entry name" value="zf-C2H2"/>
    <property type="match status" value="1"/>
</dbReference>
<sequence length="2916" mass="312982">RGDVGGRCGGGDEVDAGREGELRNRRSTGRLETPGITEESPRAPVPRCEGPSSPSDTRFPPLCAGVSHSHSSWEKSTATSPNVTKVCNDTNTFLSYCVISITGHVAFQAQRWRLALRRPEVRTAETAAGQLEEGQCSEKAELEEKETIKCQACPAAPSTTSPSAILPLTPRDTHGATASGPTLLHGPHAGTGRARSALTGRSGQAARPRRLTAARPPAPPPCGRRRGRKPAAAAGGLALAAAAHKGAAAVLAAAGRGGRWEVESGPAGRRGASWEAGEGGAAACPACSGRGASALAPTPGLPTQSQQPPGSSAGRPTAPRPSPSPGGRGGSHCAGAVRRPGARGGAVAVRTRSAAAPRRGHGGCRGACGGGSPGALGALRRADGGVAPARPTAVGAAAPHPGDASGGPPVSRPLPSSCGAGRAAADRARNRKGVVSRSGRKRVKRRRPVVAPNKFQVQDGKVSCELPVGDQVRRAQRRPENHSTHAPATCWVWGSLVLDWCENSSQQQVSLVEEKQSSCRDTVKGHQGETRVRRVLDTAGPLQHPPKRRGRPLPPLQWTGPRTRFPGVQLAPPPAVRTIARTSPCCLPPVSCRETTFPRRDCGAGPIRTRPQGGFVRRRHLPAPGGEAAGSEAEAHPGRRDAAAPGPEQVAGEGPRGAPAPVRGWRRGRAGLSRAARPRVSRWPPGPDYTSRRHARRAPAPPSAVADPCEGVGASPADGGALRRFLRGLLLRVLLFRTGTLLFDDVTRELQNPQKLWAVAESGDSHSGRSRARLRICPQKLGRAGSSRGAKHRVGVQVTPEQWPSTLPCPRRGARRARKVMSLTSACLAGPGGCEMEPGTQRLAREKRSLGWLVPPSAWRAISRLGSLTAGCVTDAWLGTHERLNARREDRFQGEEHLNLAIPICSFRLWDPVRSHAPVPSSKPQVRRLRLLQGSDLFRDVAVLFSQEEWERLAPAQKALYRDVMLETYGNLVSLGFTVSKPEVISFLEQGREPWVVEKATAGGLCPGEWGCEGRAAPDLVTFQDVAVDFSQEEWEWLNPAQRRLYRSMMLENYRSLVSLDWESIFETQELSLKQYMHDDMLMERITNYGLECSTFKENLKCEDLFERQLVSQETFMRQKTSIHKEAFTEEIGNKYNKSEKCILVDSVEENVYKHKSDKKGLSKNSVITSHLLTNSGLCVSKPDVISLLEQRDEPWVVKRKMARGRCPDLKIVQETKELPPKKGVGEEKSSQAEPMERLTPCSLECSLLGACWDHNTLLERRPGLVTFTSLAVDFSQRPGLAPKSLCGQSVVWDARSDPGSVGHCISRPDMAALREREKEPWRLRRELAGGLPSGQQSVLKTQELLPKQDSFADVITSRTLNPELERSAFRENWESVGVFERKLAGQGTQFRPEAVTHSGFLSKEGGHTYHKPGRWLHLGSSEERAHNRESLKKSFPPSSVRCHTGKKPYECAECGKAFIQNTSLIRHWRLHTGQRPYECVECGKAFKTKSSLISGRKPAAAGGAGRASGRPRSLLTRELVVQSRPRAPARLPRRAPRLRSLDSSGARHRSRRPSVSRASSRLQMAPADANGSSLCFCPQRVHSSHGRVKDETVGQRRELEAVSCCLCWFKTCPLTSPGAWLLCMSLGRVGESAQRAPGGSLKKCGGTEGETRTEEPQQSELQGSAPQWGLPAAAVVLETTHGGSGKQSSVTRWPRVPGRGSSRHERSPFLAGRGVPGVALRVGGVHRLGPHGLLPARPARLVSGNRALLPRRVSGRARWCPAWAGGEGFRGVRKVGDIVEPPSSEKHELNFASDGASTGEGGRKAPSSSERTGRLPPAEAVSCAPSEATSWSIRCTVLGKHVNHVSWVTGLVMTATAGSPVLQAGRRVGRALPGLAGGCVHLSTCACASRAVPSARLTLIPSAASAEPPLEGARQAAVGGGIFGSLLTVFASLPAAGPLRHVSPCFPHKPSRRSAYATGYSDHTAQCRSLLECGGRRRNPPSCFGLRRTDLVPQKARAGVGSSSPPWRAQEPDTAAVLVYTELPRSRALRAGPLRTMLSGDPRGRSSRCCALVPLPPNPAPTCHFTQVLGKSLNPLFFFLKQGCHEGVEDPRKFRSETLATSYLLLATPLVKRGVCLRAQHAPCAARSLVHSPRSLGWPAGWRACTHARAWSVWGFHSSGYWAAMPALEGPQWGPTAPQLPERRRTPQPRLPPVCCAGTPRPGPRCGVLARPVRVARAASGAGQRDGLSVPGVAGSSRWPVSTGGASRPGARLALTWTGLDGADGAPRSRRRQLVRAPHVCHGRARPSRRAAGGGGRAPEPTFRPAPGLAPPLTRAPALCPPTTAGTGIGPGVCACAARARRLPPGETRFLEAVHAARERPPGGSVPSGSTCRGSGGGAHRARHLVARRRRPGLHFPAAPAAADARFRGDSRGGGRRAAGASGSPARASTRCGAAALPPQPGPLRTRLLGSAGPARRDRGSVWAARGLGRPHCRAGAASPGTALGRPESPSRRPFPALLGGPAVTRPRVLCRSPGAPLLSFRLSGAWSRPGLCDIEGRPRGRGESRAHLGGLRDPGLLSHPGLPALRSEGQTLTQMRSWEEEVVTGLEHLKAMSLSWVAKSLDAWRSNTVTTAYLHSDECYGWRVEGQGRRNPFYLGLCISKPDVISLLEQGKAPWMKEKMCPGERNQLTNVTCLMTCGGGVGRDCSESCRVRQKIKRPRGKWGMHKRVGDVSPAAQPRLGNEKSWGQSGVCAAVAVTPLLLLHGCGQQVRPSHAPTARESPLTLDELFHCVNSHSSSLNNGGTCLAYLSDLQYVQMSKECPPTQDNYEEKLSQAMIMKRLTSCDLECSALAENWNCEALFERELVSQKAHFRQETVTHIDALIKKLDASNKSGRVFHLDTLSYIKQAFPVEVRVCNFDTDQNSSETHSLAKKHK</sequence>